<sequence length="163" mass="17334">MVGMTAYDLQACAGIPAKVQKLNDTTQIYQYTGTHTLPTSSDSTIIPVQQITNMTQVFFGGAGTNCTATIRLDHDRVSEVHYSGDDDEVIGTDGVCSIITRGCARQPEATMHKVNNGPFGPVSAFSSPTTPNQSTSATYDDQSGATVPNLEKNSPKPVIVPRP</sequence>
<evidence type="ECO:0000313" key="3">
    <source>
        <dbReference type="Proteomes" id="UP000179145"/>
    </source>
</evidence>
<reference evidence="2 3" key="1">
    <citation type="journal article" date="2016" name="Microb. Cell Fact.">
        <title>Dissection of exopolysaccharide biosynthesis in Kozakia baliensis.</title>
        <authorList>
            <person name="Brandt J.U."/>
            <person name="Jakob F."/>
            <person name="Behr J."/>
            <person name="Geissler A.J."/>
            <person name="Vogel R.F."/>
        </authorList>
    </citation>
    <scope>NUCLEOTIDE SEQUENCE [LARGE SCALE GENOMIC DNA]</scope>
    <source>
        <strain evidence="2 3">DSM 14400</strain>
    </source>
</reference>
<feature type="region of interest" description="Disordered" evidence="1">
    <location>
        <begin position="114"/>
        <end position="163"/>
    </location>
</feature>
<organism evidence="2 3">
    <name type="scientific">Kozakia baliensis</name>
    <dbReference type="NCBI Taxonomy" id="153496"/>
    <lineage>
        <taxon>Bacteria</taxon>
        <taxon>Pseudomonadati</taxon>
        <taxon>Pseudomonadota</taxon>
        <taxon>Alphaproteobacteria</taxon>
        <taxon>Acetobacterales</taxon>
        <taxon>Acetobacteraceae</taxon>
        <taxon>Kozakia</taxon>
    </lineage>
</organism>
<dbReference type="AlphaFoldDB" id="A0A1D8UR09"/>
<evidence type="ECO:0000313" key="2">
    <source>
        <dbReference type="EMBL" id="AOX16068.1"/>
    </source>
</evidence>
<dbReference type="RefSeq" id="WP_070401896.1">
    <property type="nucleotide sequence ID" value="NZ_BJVW01000015.1"/>
</dbReference>
<evidence type="ECO:0000256" key="1">
    <source>
        <dbReference type="SAM" id="MobiDB-lite"/>
    </source>
</evidence>
<gene>
    <name evidence="2" type="ORF">A0U89_01740</name>
</gene>
<feature type="compositionally biased region" description="Polar residues" evidence="1">
    <location>
        <begin position="124"/>
        <end position="146"/>
    </location>
</feature>
<protein>
    <submittedName>
        <fullName evidence="2">Uncharacterized protein</fullName>
    </submittedName>
</protein>
<dbReference type="eggNOG" id="ENOG5033J8Q">
    <property type="taxonomic scope" value="Bacteria"/>
</dbReference>
<dbReference type="KEGG" id="kba:A0U89_01740"/>
<dbReference type="OrthoDB" id="7225623at2"/>
<keyword evidence="3" id="KW-1185">Reference proteome</keyword>
<dbReference type="EMBL" id="CP014674">
    <property type="protein sequence ID" value="AOX16068.1"/>
    <property type="molecule type" value="Genomic_DNA"/>
</dbReference>
<dbReference type="Proteomes" id="UP000179145">
    <property type="component" value="Chromosome"/>
</dbReference>
<proteinExistence type="predicted"/>
<name>A0A1D8UR09_9PROT</name>
<accession>A0A1D8UR09</accession>